<dbReference type="Proteomes" id="UP001165064">
    <property type="component" value="Unassembled WGS sequence"/>
</dbReference>
<keyword evidence="2" id="KW-1185">Reference proteome</keyword>
<sequence length="250" mass="28281">MKWIVQNWRNFILSGQRKIKVNRSLKLSITANTQDGDTACLPSLTNFISNNRDVLTASISIDGGSPSPLEYDLYLGLVKQCDFVSLDICDMDTDTPVDMKWINNISGLNFLSMSFHQESYFNIELNLQNFHSLKRLDLFGFFVDAPFFNNIPDAIESIGFEMKASGGSSIKLPLHLRNLEIRSKVLPKISNVKDLKNLRSVTINFTLDEGSESSGHLLSVDAAAQLHPNFFEKSLFDCIYIHNWQTVFFA</sequence>
<gene>
    <name evidence="1" type="ORF">Amon02_000773100</name>
</gene>
<name>A0ACB5TCJ8_AMBMO</name>
<comment type="caution">
    <text evidence="1">The sequence shown here is derived from an EMBL/GenBank/DDBJ whole genome shotgun (WGS) entry which is preliminary data.</text>
</comment>
<accession>A0ACB5TCJ8</accession>
<dbReference type="EMBL" id="BSXS01006556">
    <property type="protein sequence ID" value="GME85686.1"/>
    <property type="molecule type" value="Genomic_DNA"/>
</dbReference>
<protein>
    <submittedName>
        <fullName evidence="1">Unnamed protein product</fullName>
    </submittedName>
</protein>
<evidence type="ECO:0000313" key="1">
    <source>
        <dbReference type="EMBL" id="GME85686.1"/>
    </source>
</evidence>
<organism evidence="1 2">
    <name type="scientific">Ambrosiozyma monospora</name>
    <name type="common">Yeast</name>
    <name type="synonym">Endomycopsis monosporus</name>
    <dbReference type="NCBI Taxonomy" id="43982"/>
    <lineage>
        <taxon>Eukaryota</taxon>
        <taxon>Fungi</taxon>
        <taxon>Dikarya</taxon>
        <taxon>Ascomycota</taxon>
        <taxon>Saccharomycotina</taxon>
        <taxon>Pichiomycetes</taxon>
        <taxon>Pichiales</taxon>
        <taxon>Pichiaceae</taxon>
        <taxon>Ambrosiozyma</taxon>
    </lineage>
</organism>
<evidence type="ECO:0000313" key="2">
    <source>
        <dbReference type="Proteomes" id="UP001165064"/>
    </source>
</evidence>
<reference evidence="1" key="1">
    <citation type="submission" date="2023-04" db="EMBL/GenBank/DDBJ databases">
        <title>Ambrosiozyma monospora NBRC 10751.</title>
        <authorList>
            <person name="Ichikawa N."/>
            <person name="Sato H."/>
            <person name="Tonouchi N."/>
        </authorList>
    </citation>
    <scope>NUCLEOTIDE SEQUENCE</scope>
    <source>
        <strain evidence="1">NBRC 10751</strain>
    </source>
</reference>
<proteinExistence type="predicted"/>